<dbReference type="GO" id="GO:0005796">
    <property type="term" value="C:Golgi lumen"/>
    <property type="evidence" value="ECO:0007669"/>
    <property type="project" value="UniProtKB-SubCell"/>
</dbReference>
<dbReference type="InterPro" id="IPR018247">
    <property type="entry name" value="EF_Hand_1_Ca_BS"/>
</dbReference>
<dbReference type="GO" id="GO:0005509">
    <property type="term" value="F:calcium ion binding"/>
    <property type="evidence" value="ECO:0007669"/>
    <property type="project" value="InterPro"/>
</dbReference>
<proteinExistence type="predicted"/>
<dbReference type="OrthoDB" id="9978834at2759"/>
<dbReference type="GO" id="GO:0005783">
    <property type="term" value="C:endoplasmic reticulum"/>
    <property type="evidence" value="ECO:0007669"/>
    <property type="project" value="TreeGrafter"/>
</dbReference>
<evidence type="ECO:0000313" key="13">
    <source>
        <dbReference type="Proteomes" id="UP000245119"/>
    </source>
</evidence>
<feature type="region of interest" description="Disordered" evidence="10">
    <location>
        <begin position="1"/>
        <end position="22"/>
    </location>
</feature>
<dbReference type="AlphaFoldDB" id="A0A2T7PVB4"/>
<keyword evidence="4" id="KW-0106">Calcium</keyword>
<evidence type="ECO:0000256" key="3">
    <source>
        <dbReference type="ARBA" id="ARBA00022737"/>
    </source>
</evidence>
<keyword evidence="6" id="KW-0325">Glycoprotein</keyword>
<evidence type="ECO:0000256" key="1">
    <source>
        <dbReference type="ARBA" id="ARBA00022723"/>
    </source>
</evidence>
<evidence type="ECO:0000256" key="4">
    <source>
        <dbReference type="ARBA" id="ARBA00022837"/>
    </source>
</evidence>
<evidence type="ECO:0000259" key="11">
    <source>
        <dbReference type="PROSITE" id="PS50222"/>
    </source>
</evidence>
<comment type="subcellular location">
    <subcellularLocation>
        <location evidence="7">Golgi apparatus lumen</location>
    </subcellularLocation>
</comment>
<dbReference type="SUPFAM" id="SSF47473">
    <property type="entry name" value="EF-hand"/>
    <property type="match status" value="2"/>
</dbReference>
<keyword evidence="3" id="KW-0677">Repeat</keyword>
<dbReference type="PROSITE" id="PS00018">
    <property type="entry name" value="EF_HAND_1"/>
    <property type="match status" value="2"/>
</dbReference>
<dbReference type="EMBL" id="PZQS01000002">
    <property type="protein sequence ID" value="PVD37359.1"/>
    <property type="molecule type" value="Genomic_DNA"/>
</dbReference>
<evidence type="ECO:0000256" key="9">
    <source>
        <dbReference type="ARBA" id="ARBA00031511"/>
    </source>
</evidence>
<name>A0A2T7PVB4_POMCA</name>
<dbReference type="PANTHER" id="PTHR10827">
    <property type="entry name" value="RETICULOCALBIN"/>
    <property type="match status" value="1"/>
</dbReference>
<feature type="domain" description="EF-hand" evidence="11">
    <location>
        <begin position="174"/>
        <end position="209"/>
    </location>
</feature>
<dbReference type="Proteomes" id="UP000245119">
    <property type="component" value="Linkage Group LG2"/>
</dbReference>
<dbReference type="PANTHER" id="PTHR10827:SF98">
    <property type="entry name" value="45 KDA CALCIUM-BINDING PROTEIN"/>
    <property type="match status" value="1"/>
</dbReference>
<dbReference type="CDD" id="cd16225">
    <property type="entry name" value="EFh_CREC_cab45"/>
    <property type="match status" value="1"/>
</dbReference>
<dbReference type="InterPro" id="IPR027240">
    <property type="entry name" value="CAB45_EFh"/>
</dbReference>
<evidence type="ECO:0000313" key="12">
    <source>
        <dbReference type="EMBL" id="PVD37359.1"/>
    </source>
</evidence>
<keyword evidence="2" id="KW-0732">Signal</keyword>
<evidence type="ECO:0000256" key="7">
    <source>
        <dbReference type="ARBA" id="ARBA00023769"/>
    </source>
</evidence>
<gene>
    <name evidence="12" type="ORF">C0Q70_04358</name>
</gene>
<dbReference type="Pfam" id="PF13499">
    <property type="entry name" value="EF-hand_7"/>
    <property type="match status" value="1"/>
</dbReference>
<evidence type="ECO:0000256" key="2">
    <source>
        <dbReference type="ARBA" id="ARBA00022729"/>
    </source>
</evidence>
<evidence type="ECO:0000256" key="6">
    <source>
        <dbReference type="ARBA" id="ARBA00023180"/>
    </source>
</evidence>
<dbReference type="InterPro" id="IPR002048">
    <property type="entry name" value="EF_hand_dom"/>
</dbReference>
<comment type="caution">
    <text evidence="12">The sequence shown here is derived from an EMBL/GenBank/DDBJ whole genome shotgun (WGS) entry which is preliminary data.</text>
</comment>
<evidence type="ECO:0000256" key="5">
    <source>
        <dbReference type="ARBA" id="ARBA00023034"/>
    </source>
</evidence>
<dbReference type="PROSITE" id="PS50222">
    <property type="entry name" value="EF_HAND_2"/>
    <property type="match status" value="2"/>
</dbReference>
<dbReference type="GO" id="GO:0017156">
    <property type="term" value="P:calcium-ion regulated exocytosis"/>
    <property type="evidence" value="ECO:0007669"/>
    <property type="project" value="TreeGrafter"/>
</dbReference>
<keyword evidence="13" id="KW-1185">Reference proteome</keyword>
<keyword evidence="5" id="KW-0333">Golgi apparatus</keyword>
<dbReference type="InterPro" id="IPR011992">
    <property type="entry name" value="EF-hand-dom_pair"/>
</dbReference>
<organism evidence="12 13">
    <name type="scientific">Pomacea canaliculata</name>
    <name type="common">Golden apple snail</name>
    <dbReference type="NCBI Taxonomy" id="400727"/>
    <lineage>
        <taxon>Eukaryota</taxon>
        <taxon>Metazoa</taxon>
        <taxon>Spiralia</taxon>
        <taxon>Lophotrochozoa</taxon>
        <taxon>Mollusca</taxon>
        <taxon>Gastropoda</taxon>
        <taxon>Caenogastropoda</taxon>
        <taxon>Architaenioglossa</taxon>
        <taxon>Ampullarioidea</taxon>
        <taxon>Ampullariidae</taxon>
        <taxon>Pomacea</taxon>
    </lineage>
</organism>
<feature type="domain" description="EF-hand" evidence="11">
    <location>
        <begin position="213"/>
        <end position="248"/>
    </location>
</feature>
<dbReference type="STRING" id="400727.A0A2T7PVB4"/>
<keyword evidence="1" id="KW-0479">Metal-binding</keyword>
<sequence length="438" mass="50361">MLHYVLGKPAPPYAGSTVKKSDENQEVNGRGIQLVDAVQKPHSNSQVIKEPMAGHEVKDKIQVINKHAVEELLVNSNKDNIVKNKNPGIDLGLKSLVKDAVDDGDVAKLGKEGDAAVKFVKIPDGVKKLDVDKLRPVDHMDAVKMEQDGHINKDYHREMFLGNHEEFENNHYEEAESKLKDIVYKVDTDQDSLLSVTELEAWVLKKMEEHFAEAMEENEEIFKHLDPDGNGKVHWKEYYVHFLLAKGFEKQQAEQHVVDYDQIVLDPDSKEELIRYKFRWSDADTDPLDNELTREEFMSFRHPEQSDKTLNNMVISIMSGIDANGDGVITEDEFTALPPGEVEGEEFQAMDRNWQKERREEFRKSMDLDHDGKVVKDELKKYLDPRNPVQAFMEAKNIMSFIDDNHDGMLSMEEILRHKDIFISSKVMNFAANVHDEF</sequence>
<dbReference type="Pfam" id="PF13202">
    <property type="entry name" value="EF-hand_5"/>
    <property type="match status" value="2"/>
</dbReference>
<protein>
    <recommendedName>
        <fullName evidence="8">45 kDa calcium-binding protein</fullName>
    </recommendedName>
    <alternativeName>
        <fullName evidence="9">Stromal cell-derived factor 4</fullName>
    </alternativeName>
</protein>
<dbReference type="Gene3D" id="1.10.238.10">
    <property type="entry name" value="EF-hand"/>
    <property type="match status" value="3"/>
</dbReference>
<evidence type="ECO:0000256" key="8">
    <source>
        <dbReference type="ARBA" id="ARBA00023817"/>
    </source>
</evidence>
<reference evidence="12 13" key="1">
    <citation type="submission" date="2018-04" db="EMBL/GenBank/DDBJ databases">
        <title>The genome of golden apple snail Pomacea canaliculata provides insight into stress tolerance and invasive adaptation.</title>
        <authorList>
            <person name="Liu C."/>
            <person name="Liu B."/>
            <person name="Ren Y."/>
            <person name="Zhang Y."/>
            <person name="Wang H."/>
            <person name="Li S."/>
            <person name="Jiang F."/>
            <person name="Yin L."/>
            <person name="Zhang G."/>
            <person name="Qian W."/>
            <person name="Fan W."/>
        </authorList>
    </citation>
    <scope>NUCLEOTIDE SEQUENCE [LARGE SCALE GENOMIC DNA]</scope>
    <source>
        <strain evidence="12">SZHN2017</strain>
        <tissue evidence="12">Muscle</tissue>
    </source>
</reference>
<accession>A0A2T7PVB4</accession>
<evidence type="ECO:0000256" key="10">
    <source>
        <dbReference type="SAM" id="MobiDB-lite"/>
    </source>
</evidence>